<evidence type="ECO:0000259" key="3">
    <source>
        <dbReference type="Pfam" id="PF19278"/>
    </source>
</evidence>
<dbReference type="InterPro" id="IPR043129">
    <property type="entry name" value="ATPase_NBD"/>
</dbReference>
<evidence type="ECO:0000259" key="2">
    <source>
        <dbReference type="Pfam" id="PF05378"/>
    </source>
</evidence>
<comment type="caution">
    <text evidence="4">The sequence shown here is derived from an EMBL/GenBank/DDBJ whole genome shotgun (WGS) entry which is preliminary data.</text>
</comment>
<dbReference type="SUPFAM" id="SSF53067">
    <property type="entry name" value="Actin-like ATPase domain"/>
    <property type="match status" value="1"/>
</dbReference>
<dbReference type="InterPro" id="IPR049517">
    <property type="entry name" value="ACX-like_C"/>
</dbReference>
<dbReference type="RefSeq" id="WP_263721893.1">
    <property type="nucleotide sequence ID" value="NZ_JAOWLA010000010.1"/>
</dbReference>
<organism evidence="4 5">
    <name type="scientific">Albidovulum sediminicola</name>
    <dbReference type="NCBI Taxonomy" id="2984331"/>
    <lineage>
        <taxon>Bacteria</taxon>
        <taxon>Pseudomonadati</taxon>
        <taxon>Pseudomonadota</taxon>
        <taxon>Alphaproteobacteria</taxon>
        <taxon>Rhodobacterales</taxon>
        <taxon>Paracoccaceae</taxon>
        <taxon>Albidovulum</taxon>
    </lineage>
</organism>
<dbReference type="PANTHER" id="PTHR11365:SF23">
    <property type="entry name" value="HYPOTHETICAL 5-OXOPROLINASE (EUROFUNG)-RELATED"/>
    <property type="match status" value="1"/>
</dbReference>
<proteinExistence type="predicted"/>
<evidence type="ECO:0000259" key="1">
    <source>
        <dbReference type="Pfam" id="PF01968"/>
    </source>
</evidence>
<sequence length="696" mass="72827">MPESPTLRLAVDIGGTFTDTVLIEGADRVAASTKTLTTHENPAAGAMEGVHRALTTAGRTLREVGGFIHGTTLATNALIEKRGATVATITTEGFRDILEIAYERRYAQYDINLEKTDLLVGRDRSLTIPERMNATGQVLIPLDEGALPGLLDQIDATGAGALAICLLHAYANPAHERRLRALIAAARPGLAISISSEVSPEAREFDRLSTTVANAYIQPLMARYLCAFKARFAAEGLACPILMMTAGGGMTTIATAAQFPIRLVESGPAGGAILAARIASECGLDEVLSFDMGGTTAKLCLIDGGAPQTSRAFEIARAARFIKGSGMPVRIPVIEMIEIGAGGGSIAAIDRLGRLTVGPQSAGSEPGPVAFGRGGSEPTVSDADIVLGYIRPETFAEGQFTIDPQAAAAAMTRVIGDGLGLDAQAAADGVSRIVDENMASAGRMHAVESGKDLGARTMIAFGGNGPLHACRVARAAGVSRILVPANPGVGSAVGFLFAPVSFEIVRSRYSMLQTLDFAAVNTLLARMVAEARGVVQQGAAGADMAVTRTAFMRYHGQGHEIEIALPDRDLAPSEIAPLTKAFETAYARQFSRPVPGMEIEILNWSVRVATRADAIQPVEAVPIGRARDAPETRPIICDVTGQRREAAFVMRGALAPGDRLAGPALIAEPQTTTFVGTGFDAEVDARGNLLLTRKGN</sequence>
<feature type="domain" description="Acetophenone carboxylase-like C-terminal" evidence="3">
    <location>
        <begin position="534"/>
        <end position="685"/>
    </location>
</feature>
<evidence type="ECO:0000313" key="4">
    <source>
        <dbReference type="EMBL" id="MCV2865372.1"/>
    </source>
</evidence>
<dbReference type="InterPro" id="IPR002821">
    <property type="entry name" value="Hydantoinase_A"/>
</dbReference>
<accession>A0ABT2Z2Y0</accession>
<keyword evidence="5" id="KW-1185">Reference proteome</keyword>
<gene>
    <name evidence="4" type="ORF">OE647_11610</name>
</gene>
<dbReference type="InterPro" id="IPR045079">
    <property type="entry name" value="Oxoprolinase-like"/>
</dbReference>
<name>A0ABT2Z2Y0_9RHOB</name>
<dbReference type="EMBL" id="JAOWLA010000010">
    <property type="protein sequence ID" value="MCV2865372.1"/>
    <property type="molecule type" value="Genomic_DNA"/>
</dbReference>
<protein>
    <submittedName>
        <fullName evidence="4">Hydantoinase/oxoprolinase family protein</fullName>
    </submittedName>
</protein>
<dbReference type="InterPro" id="IPR008040">
    <property type="entry name" value="Hydant_A_N"/>
</dbReference>
<feature type="domain" description="Hydantoinase/oxoprolinase N-terminal" evidence="2">
    <location>
        <begin position="8"/>
        <end position="183"/>
    </location>
</feature>
<feature type="domain" description="Hydantoinase A/oxoprolinase" evidence="1">
    <location>
        <begin position="207"/>
        <end position="502"/>
    </location>
</feature>
<evidence type="ECO:0000313" key="5">
    <source>
        <dbReference type="Proteomes" id="UP001652503"/>
    </source>
</evidence>
<dbReference type="Pfam" id="PF05378">
    <property type="entry name" value="Hydant_A_N"/>
    <property type="match status" value="1"/>
</dbReference>
<dbReference type="PANTHER" id="PTHR11365">
    <property type="entry name" value="5-OXOPROLINASE RELATED"/>
    <property type="match status" value="1"/>
</dbReference>
<dbReference type="Pfam" id="PF01968">
    <property type="entry name" value="Hydantoinase_A"/>
    <property type="match status" value="1"/>
</dbReference>
<dbReference type="Proteomes" id="UP001652503">
    <property type="component" value="Unassembled WGS sequence"/>
</dbReference>
<dbReference type="Pfam" id="PF19278">
    <property type="entry name" value="Hydant_A_C"/>
    <property type="match status" value="1"/>
</dbReference>
<reference evidence="4 5" key="1">
    <citation type="submission" date="2022-10" db="EMBL/GenBank/DDBJ databases">
        <title>Defluviimonas sp. nov., isolated from ocean surface water.</title>
        <authorList>
            <person name="He W."/>
            <person name="Wang L."/>
            <person name="Zhang D.-F."/>
        </authorList>
    </citation>
    <scope>NUCLEOTIDE SEQUENCE [LARGE SCALE GENOMIC DNA]</scope>
    <source>
        <strain evidence="4 5">WL0075</strain>
    </source>
</reference>